<evidence type="ECO:0000313" key="3">
    <source>
        <dbReference type="Proteomes" id="UP001223646"/>
    </source>
</evidence>
<protein>
    <recommendedName>
        <fullName evidence="4">DUF3558 domain-containing protein</fullName>
    </recommendedName>
</protein>
<dbReference type="AlphaFoldDB" id="A0AAW9SVF4"/>
<name>A0AAW9SVF4_CORAY</name>
<dbReference type="EMBL" id="JASOOY020000020">
    <property type="protein sequence ID" value="MEO3717198.1"/>
    <property type="molecule type" value="Genomic_DNA"/>
</dbReference>
<evidence type="ECO:0000256" key="1">
    <source>
        <dbReference type="SAM" id="MobiDB-lite"/>
    </source>
</evidence>
<feature type="compositionally biased region" description="Low complexity" evidence="1">
    <location>
        <begin position="38"/>
        <end position="56"/>
    </location>
</feature>
<dbReference type="RefSeq" id="WP_076773108.1">
    <property type="nucleotide sequence ID" value="NZ_JAFJMG010000007.1"/>
</dbReference>
<comment type="caution">
    <text evidence="2">The sequence shown here is derived from an EMBL/GenBank/DDBJ whole genome shotgun (WGS) entry which is preliminary data.</text>
</comment>
<reference evidence="2" key="1">
    <citation type="submission" date="2023-05" db="EMBL/GenBank/DDBJ databases">
        <authorList>
            <person name="Du J."/>
        </authorList>
    </citation>
    <scope>NUCLEOTIDE SEQUENCE</scope>
    <source>
        <strain evidence="2">UMB1064</strain>
    </source>
</reference>
<organism evidence="2 3">
    <name type="scientific">Corynebacterium amycolatum</name>
    <dbReference type="NCBI Taxonomy" id="43765"/>
    <lineage>
        <taxon>Bacteria</taxon>
        <taxon>Bacillati</taxon>
        <taxon>Actinomycetota</taxon>
        <taxon>Actinomycetes</taxon>
        <taxon>Mycobacteriales</taxon>
        <taxon>Corynebacteriaceae</taxon>
        <taxon>Corynebacterium</taxon>
    </lineage>
</organism>
<dbReference type="PROSITE" id="PS51257">
    <property type="entry name" value="PROKAR_LIPOPROTEIN"/>
    <property type="match status" value="1"/>
</dbReference>
<sequence>MHSLLKSTQIGGVVIAASSLFLIGACSSNPEPSPAPTVPSTSPASESPEAPGSSSGFMGTSALPESIQNFTPDAVKEAVGSCVESDDSKPVIFGSESVHGFTCVMAVGDGGTAMLSTAEDPATVSRINEKAESVENYVPYELPGKHAFSGVNKGSPFVMVIDEDNRIYQEFVFANIGAEAAQPLIDEIIQDFQ</sequence>
<dbReference type="Proteomes" id="UP001223646">
    <property type="component" value="Unassembled WGS sequence"/>
</dbReference>
<proteinExistence type="predicted"/>
<reference evidence="2" key="2">
    <citation type="submission" date="2024-05" db="EMBL/GenBank/DDBJ databases">
        <authorList>
            <person name="Wolfe A."/>
        </authorList>
    </citation>
    <scope>NUCLEOTIDE SEQUENCE</scope>
    <source>
        <strain evidence="2">UMB1064</strain>
    </source>
</reference>
<feature type="region of interest" description="Disordered" evidence="1">
    <location>
        <begin position="30"/>
        <end position="63"/>
    </location>
</feature>
<evidence type="ECO:0008006" key="4">
    <source>
        <dbReference type="Google" id="ProtNLM"/>
    </source>
</evidence>
<gene>
    <name evidence="2" type="ORF">QP460_006320</name>
</gene>
<evidence type="ECO:0000313" key="2">
    <source>
        <dbReference type="EMBL" id="MEO3717198.1"/>
    </source>
</evidence>
<accession>A0AAW9SVF4</accession>